<evidence type="ECO:0000313" key="2">
    <source>
        <dbReference type="Proteomes" id="UP000492821"/>
    </source>
</evidence>
<evidence type="ECO:0000313" key="3">
    <source>
        <dbReference type="WBParaSite" id="Pan_g19032.t1"/>
    </source>
</evidence>
<keyword evidence="2" id="KW-1185">Reference proteome</keyword>
<proteinExistence type="predicted"/>
<dbReference type="WBParaSite" id="Pan_g19032.t1">
    <property type="protein sequence ID" value="Pan_g19032.t1"/>
    <property type="gene ID" value="Pan_g19032"/>
</dbReference>
<feature type="chain" id="PRO_5028970501" evidence="1">
    <location>
        <begin position="18"/>
        <end position="281"/>
    </location>
</feature>
<dbReference type="AlphaFoldDB" id="A0A7E4VBR2"/>
<reference evidence="3" key="2">
    <citation type="submission" date="2020-10" db="UniProtKB">
        <authorList>
            <consortium name="WormBaseParasite"/>
        </authorList>
    </citation>
    <scope>IDENTIFICATION</scope>
</reference>
<reference evidence="2" key="1">
    <citation type="journal article" date="2013" name="Genetics">
        <title>The draft genome and transcriptome of Panagrellus redivivus are shaped by the harsh demands of a free-living lifestyle.</title>
        <authorList>
            <person name="Srinivasan J."/>
            <person name="Dillman A.R."/>
            <person name="Macchietto M.G."/>
            <person name="Heikkinen L."/>
            <person name="Lakso M."/>
            <person name="Fracchia K.M."/>
            <person name="Antoshechkin I."/>
            <person name="Mortazavi A."/>
            <person name="Wong G."/>
            <person name="Sternberg P.W."/>
        </authorList>
    </citation>
    <scope>NUCLEOTIDE SEQUENCE [LARGE SCALE GENOMIC DNA]</scope>
    <source>
        <strain evidence="2">MT8872</strain>
    </source>
</reference>
<name>A0A7E4VBR2_PANRE</name>
<protein>
    <submittedName>
        <fullName evidence="3">CPG4 domain-containing protein</fullName>
    </submittedName>
</protein>
<organism evidence="2 3">
    <name type="scientific">Panagrellus redivivus</name>
    <name type="common">Microworm</name>
    <dbReference type="NCBI Taxonomy" id="6233"/>
    <lineage>
        <taxon>Eukaryota</taxon>
        <taxon>Metazoa</taxon>
        <taxon>Ecdysozoa</taxon>
        <taxon>Nematoda</taxon>
        <taxon>Chromadorea</taxon>
        <taxon>Rhabditida</taxon>
        <taxon>Tylenchina</taxon>
        <taxon>Panagrolaimomorpha</taxon>
        <taxon>Panagrolaimoidea</taxon>
        <taxon>Panagrolaimidae</taxon>
        <taxon>Panagrellus</taxon>
    </lineage>
</organism>
<keyword evidence="1" id="KW-0732">Signal</keyword>
<accession>A0A7E4VBR2</accession>
<dbReference type="Proteomes" id="UP000492821">
    <property type="component" value="Unassembled WGS sequence"/>
</dbReference>
<evidence type="ECO:0000256" key="1">
    <source>
        <dbReference type="SAM" id="SignalP"/>
    </source>
</evidence>
<feature type="signal peptide" evidence="1">
    <location>
        <begin position="1"/>
        <end position="17"/>
    </location>
</feature>
<sequence length="281" mass="30450">MLLGSLILLAGISSVSSAAAPLALPSFNAFETGAIIASSSLKSDAVPPVPSTKCENQIAALMEQRLDDLGIDFRKNISAVIRNQRQLEKICSDYHSLKPNFADCPSPKTFVHKFGVVAFLETLCRVKYTAIQAHSECISDMTDRMYPSCHYACLSRDYAGGDSLYSATNSPMHCAISTCITRCVNQQIAECADDGPEELSSPENTEALAELYNELAGAQMLLGIEHWLGAGSPATDKLVQSVKMPIACRRVVWRAVMAAGNFAGRPVTQTVRKEKVLPFRT</sequence>